<protein>
    <submittedName>
        <fullName evidence="8">Type II secretion system (T2SS), protein F</fullName>
    </submittedName>
</protein>
<feature type="domain" description="Type II secretion system protein GspF" evidence="7">
    <location>
        <begin position="53"/>
        <end position="175"/>
    </location>
</feature>
<dbReference type="Pfam" id="PF00482">
    <property type="entry name" value="T2SSF"/>
    <property type="match status" value="1"/>
</dbReference>
<proteinExistence type="predicted"/>
<organism evidence="8 9">
    <name type="scientific">Bifidobacterium boum</name>
    <dbReference type="NCBI Taxonomy" id="78343"/>
    <lineage>
        <taxon>Bacteria</taxon>
        <taxon>Bacillati</taxon>
        <taxon>Actinomycetota</taxon>
        <taxon>Actinomycetes</taxon>
        <taxon>Bifidobacteriales</taxon>
        <taxon>Bifidobacteriaceae</taxon>
        <taxon>Bifidobacterium</taxon>
    </lineage>
</organism>
<feature type="transmembrane region" description="Helical" evidence="6">
    <location>
        <begin position="6"/>
        <end position="26"/>
    </location>
</feature>
<keyword evidence="5 6" id="KW-0472">Membrane</keyword>
<evidence type="ECO:0000256" key="2">
    <source>
        <dbReference type="ARBA" id="ARBA00022475"/>
    </source>
</evidence>
<dbReference type="OrthoDB" id="3267562at2"/>
<name>A0A086ZLK6_9BIFI</name>
<evidence type="ECO:0000313" key="9">
    <source>
        <dbReference type="Proteomes" id="UP000029093"/>
    </source>
</evidence>
<dbReference type="GeneID" id="303204082"/>
<keyword evidence="4 6" id="KW-1133">Transmembrane helix</keyword>
<comment type="subcellular location">
    <subcellularLocation>
        <location evidence="1">Cell membrane</location>
        <topology evidence="1">Multi-pass membrane protein</topology>
    </subcellularLocation>
</comment>
<evidence type="ECO:0000256" key="1">
    <source>
        <dbReference type="ARBA" id="ARBA00004651"/>
    </source>
</evidence>
<evidence type="ECO:0000313" key="8">
    <source>
        <dbReference type="EMBL" id="KFI47406.1"/>
    </source>
</evidence>
<comment type="caution">
    <text evidence="8">The sequence shown here is derived from an EMBL/GenBank/DDBJ whole genome shotgun (WGS) entry which is preliminary data.</text>
</comment>
<dbReference type="PANTHER" id="PTHR35007">
    <property type="entry name" value="INTEGRAL MEMBRANE PROTEIN-RELATED"/>
    <property type="match status" value="1"/>
</dbReference>
<evidence type="ECO:0000259" key="7">
    <source>
        <dbReference type="Pfam" id="PF00482"/>
    </source>
</evidence>
<dbReference type="InterPro" id="IPR018076">
    <property type="entry name" value="T2SS_GspF_dom"/>
</dbReference>
<evidence type="ECO:0000256" key="4">
    <source>
        <dbReference type="ARBA" id="ARBA00022989"/>
    </source>
</evidence>
<keyword evidence="3 6" id="KW-0812">Transmembrane</keyword>
<evidence type="ECO:0000256" key="5">
    <source>
        <dbReference type="ARBA" id="ARBA00023136"/>
    </source>
</evidence>
<feature type="transmembrane region" description="Helical" evidence="6">
    <location>
        <begin position="160"/>
        <end position="182"/>
    </location>
</feature>
<evidence type="ECO:0000256" key="6">
    <source>
        <dbReference type="SAM" id="Phobius"/>
    </source>
</evidence>
<reference evidence="8 9" key="1">
    <citation type="submission" date="2014-03" db="EMBL/GenBank/DDBJ databases">
        <title>Genomics of Bifidobacteria.</title>
        <authorList>
            <person name="Ventura M."/>
            <person name="Milani C."/>
            <person name="Lugli G.A."/>
        </authorList>
    </citation>
    <scope>NUCLEOTIDE SEQUENCE [LARGE SCALE GENOMIC DNA]</scope>
    <source>
        <strain evidence="8 9">LMG 10736</strain>
    </source>
</reference>
<evidence type="ECO:0000256" key="3">
    <source>
        <dbReference type="ARBA" id="ARBA00022692"/>
    </source>
</evidence>
<keyword evidence="2" id="KW-1003">Cell membrane</keyword>
<dbReference type="AlphaFoldDB" id="A0A086ZLK6"/>
<accession>A0A086ZLK6</accession>
<keyword evidence="9" id="KW-1185">Reference proteome</keyword>
<sequence>MGVEVVPVYAAFAAWCVALCHLLRWVGTYRIDRVRAAMRPADGGLRPSDALMLQMLAVALRGGASIPYALEAVGTAVGGPQGRVVCAVSSALYRGVAWRDAWLVDGDDCPPVCVLIAEGLRDAWEHGSSPVQGLQLAVERADRDTDHAMREGAAALSVKILLPMGLCFLPAFVATGVVPTAMSLMAG</sequence>
<gene>
    <name evidence="8" type="ORF">BBOU_0954</name>
</gene>
<dbReference type="RefSeq" id="WP_051616899.1">
    <property type="nucleotide sequence ID" value="NZ_JGYQ01000013.1"/>
</dbReference>
<dbReference type="GO" id="GO:0005886">
    <property type="term" value="C:plasma membrane"/>
    <property type="evidence" value="ECO:0007669"/>
    <property type="project" value="UniProtKB-SubCell"/>
</dbReference>
<dbReference type="EMBL" id="JGYQ01000013">
    <property type="protein sequence ID" value="KFI47406.1"/>
    <property type="molecule type" value="Genomic_DNA"/>
</dbReference>
<dbReference type="PANTHER" id="PTHR35007:SF3">
    <property type="entry name" value="POSSIBLE CONSERVED ALANINE RICH MEMBRANE PROTEIN"/>
    <property type="match status" value="1"/>
</dbReference>
<dbReference type="Proteomes" id="UP000029093">
    <property type="component" value="Unassembled WGS sequence"/>
</dbReference>